<comment type="caution">
    <text evidence="2">The sequence shown here is derived from an EMBL/GenBank/DDBJ whole genome shotgun (WGS) entry which is preliminary data.</text>
</comment>
<dbReference type="RefSeq" id="WP_165229539.1">
    <property type="nucleotide sequence ID" value="NZ_JAAKZV010000001.1"/>
</dbReference>
<dbReference type="EMBL" id="JAAKZV010000001">
    <property type="protein sequence ID" value="NGN62376.1"/>
    <property type="molecule type" value="Genomic_DNA"/>
</dbReference>
<dbReference type="PROSITE" id="PS51318">
    <property type="entry name" value="TAT"/>
    <property type="match status" value="1"/>
</dbReference>
<dbReference type="AlphaFoldDB" id="A0A6G4TSC8"/>
<keyword evidence="3" id="KW-1185">Reference proteome</keyword>
<name>A0A6G4TSC8_9ACTN</name>
<sequence length="318" mass="33242">MRPSLARPTITRRRLLAASAAAAAGVAVSAPAARAGAAPTTIRLPDGFRPEGIAIGPGPYAYFGSLADGAVYRVELATGRGAVLGPAPGAPTVGLTTDRHGRIFASGGPSGQLRVVSAADGTILKTYQAGTPDQSFVNDVVLTPDAAYFTDSFQPRLYALRLGHRGGLPTGFDTVPLSGDWVQAPPGGFSANGITRTPDGSGLLMIDQTLDGGGLVRVDPATGVARRVDLGPARLPNGDGMLLLGRTLYVVQNRQNAIDVFRLDPSARKGSLVKCITDPRFDIPTTVARFRDRLYLPNARFSTEPTPQTPYTAVAVRI</sequence>
<reference evidence="2 3" key="1">
    <citation type="submission" date="2020-02" db="EMBL/GenBank/DDBJ databases">
        <title>Whole-genome analyses of novel actinobacteria.</title>
        <authorList>
            <person name="Sahin N."/>
        </authorList>
    </citation>
    <scope>NUCLEOTIDE SEQUENCE [LARGE SCALE GENOMIC DNA]</scope>
    <source>
        <strain evidence="2 3">A7024</strain>
    </source>
</reference>
<accession>A0A6G4TSC8</accession>
<dbReference type="Proteomes" id="UP000481583">
    <property type="component" value="Unassembled WGS sequence"/>
</dbReference>
<protein>
    <submittedName>
        <fullName evidence="2">Superoxide dismutase</fullName>
    </submittedName>
</protein>
<evidence type="ECO:0000313" key="2">
    <source>
        <dbReference type="EMBL" id="NGN62376.1"/>
    </source>
</evidence>
<organism evidence="2 3">
    <name type="scientific">Streptomyces coryli</name>
    <dbReference type="NCBI Taxonomy" id="1128680"/>
    <lineage>
        <taxon>Bacteria</taxon>
        <taxon>Bacillati</taxon>
        <taxon>Actinomycetota</taxon>
        <taxon>Actinomycetes</taxon>
        <taxon>Kitasatosporales</taxon>
        <taxon>Streptomycetaceae</taxon>
        <taxon>Streptomyces</taxon>
    </lineage>
</organism>
<evidence type="ECO:0000256" key="1">
    <source>
        <dbReference type="SAM" id="SignalP"/>
    </source>
</evidence>
<keyword evidence="1" id="KW-0732">Signal</keyword>
<gene>
    <name evidence="2" type="ORF">G5C51_00415</name>
</gene>
<dbReference type="SUPFAM" id="SSF63829">
    <property type="entry name" value="Calcium-dependent phosphotriesterase"/>
    <property type="match status" value="1"/>
</dbReference>
<proteinExistence type="predicted"/>
<dbReference type="InterPro" id="IPR015943">
    <property type="entry name" value="WD40/YVTN_repeat-like_dom_sf"/>
</dbReference>
<dbReference type="Gene3D" id="2.130.10.10">
    <property type="entry name" value="YVTN repeat-like/Quinoprotein amine dehydrogenase"/>
    <property type="match status" value="1"/>
</dbReference>
<feature type="chain" id="PRO_5038457893" evidence="1">
    <location>
        <begin position="33"/>
        <end position="318"/>
    </location>
</feature>
<evidence type="ECO:0000313" key="3">
    <source>
        <dbReference type="Proteomes" id="UP000481583"/>
    </source>
</evidence>
<dbReference type="InterPro" id="IPR006311">
    <property type="entry name" value="TAT_signal"/>
</dbReference>
<feature type="signal peptide" evidence="1">
    <location>
        <begin position="1"/>
        <end position="32"/>
    </location>
</feature>